<organism evidence="2 3">
    <name type="scientific">Pseudopedobacter saltans</name>
    <dbReference type="NCBI Taxonomy" id="151895"/>
    <lineage>
        <taxon>Bacteria</taxon>
        <taxon>Pseudomonadati</taxon>
        <taxon>Bacteroidota</taxon>
        <taxon>Sphingobacteriia</taxon>
        <taxon>Sphingobacteriales</taxon>
        <taxon>Sphingobacteriaceae</taxon>
        <taxon>Pseudopedobacter</taxon>
    </lineage>
</organism>
<dbReference type="SUPFAM" id="SSF54909">
    <property type="entry name" value="Dimeric alpha+beta barrel"/>
    <property type="match status" value="1"/>
</dbReference>
<proteinExistence type="predicted"/>
<keyword evidence="2" id="KW-0560">Oxidoreductase</keyword>
<reference evidence="2 3" key="1">
    <citation type="submission" date="2017-11" db="EMBL/GenBank/DDBJ databases">
        <title>Infants hospitalized years apart are colonized by the same room-sourced microbial strains.</title>
        <authorList>
            <person name="Brooks B."/>
            <person name="Olm M.R."/>
            <person name="Firek B.A."/>
            <person name="Baker R."/>
            <person name="Thomas B.C."/>
            <person name="Morowitz M.J."/>
            <person name="Banfield J.F."/>
        </authorList>
    </citation>
    <scope>NUCLEOTIDE SEQUENCE [LARGE SCALE GENOMIC DNA]</scope>
    <source>
        <strain evidence="2">S2_009_000_R2_76</strain>
    </source>
</reference>
<dbReference type="PROSITE" id="PS51725">
    <property type="entry name" value="ABM"/>
    <property type="match status" value="1"/>
</dbReference>
<dbReference type="Proteomes" id="UP000249645">
    <property type="component" value="Unassembled WGS sequence"/>
</dbReference>
<dbReference type="InterPro" id="IPR050744">
    <property type="entry name" value="AI-2_Isomerase_LsrG"/>
</dbReference>
<dbReference type="AlphaFoldDB" id="A0A2W5EUA5"/>
<accession>A0A2W5EUA5</accession>
<evidence type="ECO:0000313" key="2">
    <source>
        <dbReference type="EMBL" id="PZP46023.1"/>
    </source>
</evidence>
<dbReference type="InterPro" id="IPR007138">
    <property type="entry name" value="ABM_dom"/>
</dbReference>
<gene>
    <name evidence="2" type="ORF">DI598_12615</name>
</gene>
<keyword evidence="2" id="KW-0503">Monooxygenase</keyword>
<dbReference type="Pfam" id="PF03992">
    <property type="entry name" value="ABM"/>
    <property type="match status" value="1"/>
</dbReference>
<sequence length="95" mass="11152">MKIYLIAIIKVKPQYREEVLNTLQNMVAHTRKETECESYNLHQGLDDENLFTFYEVWKSQEGLDAHNQQPYIQAFGQLIAEKLVEKPTILLTNLI</sequence>
<dbReference type="PANTHER" id="PTHR33336">
    <property type="entry name" value="QUINOL MONOOXYGENASE YGIN-RELATED"/>
    <property type="match status" value="1"/>
</dbReference>
<dbReference type="PANTHER" id="PTHR33336:SF15">
    <property type="entry name" value="ABM DOMAIN-CONTAINING PROTEIN"/>
    <property type="match status" value="1"/>
</dbReference>
<dbReference type="EMBL" id="QFOI01000242">
    <property type="protein sequence ID" value="PZP46023.1"/>
    <property type="molecule type" value="Genomic_DNA"/>
</dbReference>
<dbReference type="Gene3D" id="3.30.70.100">
    <property type="match status" value="1"/>
</dbReference>
<dbReference type="GO" id="GO:0004497">
    <property type="term" value="F:monooxygenase activity"/>
    <property type="evidence" value="ECO:0007669"/>
    <property type="project" value="UniProtKB-KW"/>
</dbReference>
<feature type="domain" description="ABM" evidence="1">
    <location>
        <begin position="3"/>
        <end position="91"/>
    </location>
</feature>
<evidence type="ECO:0000313" key="3">
    <source>
        <dbReference type="Proteomes" id="UP000249645"/>
    </source>
</evidence>
<evidence type="ECO:0000259" key="1">
    <source>
        <dbReference type="PROSITE" id="PS51725"/>
    </source>
</evidence>
<comment type="caution">
    <text evidence="2">The sequence shown here is derived from an EMBL/GenBank/DDBJ whole genome shotgun (WGS) entry which is preliminary data.</text>
</comment>
<protein>
    <submittedName>
        <fullName evidence="2">Antibiotic biosynthesis monooxygenase</fullName>
    </submittedName>
</protein>
<name>A0A2W5EUA5_9SPHI</name>
<dbReference type="InterPro" id="IPR011008">
    <property type="entry name" value="Dimeric_a/b-barrel"/>
</dbReference>